<reference evidence="12" key="1">
    <citation type="submission" date="2025-08" db="UniProtKB">
        <authorList>
            <consortium name="RefSeq"/>
        </authorList>
    </citation>
    <scope>IDENTIFICATION</scope>
    <source>
        <strain evidence="12">15112-1751.03</strain>
        <tissue evidence="12">Whole Adult</tissue>
    </source>
</reference>
<evidence type="ECO:0000313" key="11">
    <source>
        <dbReference type="Proteomes" id="UP000515160"/>
    </source>
</evidence>
<keyword evidence="9 10" id="KW-0807">Transducer</keyword>
<comment type="similarity">
    <text evidence="10">Belongs to the insect chemoreceptor superfamily. Heteromeric odorant receptor channel (TC 1.A.69) family.</text>
</comment>
<dbReference type="Proteomes" id="UP000515160">
    <property type="component" value="Chromosome 2R"/>
</dbReference>
<evidence type="ECO:0000256" key="1">
    <source>
        <dbReference type="ARBA" id="ARBA00004651"/>
    </source>
</evidence>
<dbReference type="OrthoDB" id="6682367at2759"/>
<evidence type="ECO:0000256" key="8">
    <source>
        <dbReference type="ARBA" id="ARBA00023170"/>
    </source>
</evidence>
<comment type="caution">
    <text evidence="10">Lacks conserved residue(s) required for the propagation of feature annotation.</text>
</comment>
<name>A0A6P8XQA7_DROAB</name>
<keyword evidence="6 10" id="KW-1133">Transmembrane helix</keyword>
<keyword evidence="3 10" id="KW-0716">Sensory transduction</keyword>
<organism evidence="11 12">
    <name type="scientific">Drosophila albomicans</name>
    <name type="common">Fruit fly</name>
    <dbReference type="NCBI Taxonomy" id="7291"/>
    <lineage>
        <taxon>Eukaryota</taxon>
        <taxon>Metazoa</taxon>
        <taxon>Ecdysozoa</taxon>
        <taxon>Arthropoda</taxon>
        <taxon>Hexapoda</taxon>
        <taxon>Insecta</taxon>
        <taxon>Pterygota</taxon>
        <taxon>Neoptera</taxon>
        <taxon>Endopterygota</taxon>
        <taxon>Diptera</taxon>
        <taxon>Brachycera</taxon>
        <taxon>Muscomorpha</taxon>
        <taxon>Ephydroidea</taxon>
        <taxon>Drosophilidae</taxon>
        <taxon>Drosophila</taxon>
    </lineage>
</organism>
<evidence type="ECO:0000256" key="4">
    <source>
        <dbReference type="ARBA" id="ARBA00022692"/>
    </source>
</evidence>
<feature type="transmembrane region" description="Helical" evidence="10">
    <location>
        <begin position="20"/>
        <end position="38"/>
    </location>
</feature>
<dbReference type="GO" id="GO:0005886">
    <property type="term" value="C:plasma membrane"/>
    <property type="evidence" value="ECO:0007669"/>
    <property type="project" value="UniProtKB-SubCell"/>
</dbReference>
<evidence type="ECO:0000256" key="9">
    <source>
        <dbReference type="ARBA" id="ARBA00023224"/>
    </source>
</evidence>
<feature type="transmembrane region" description="Helical" evidence="10">
    <location>
        <begin position="87"/>
        <end position="108"/>
    </location>
</feature>
<dbReference type="GeneID" id="117575308"/>
<feature type="transmembrane region" description="Helical" evidence="10">
    <location>
        <begin position="59"/>
        <end position="81"/>
    </location>
</feature>
<evidence type="ECO:0000256" key="3">
    <source>
        <dbReference type="ARBA" id="ARBA00022606"/>
    </source>
</evidence>
<proteinExistence type="inferred from homology"/>
<dbReference type="Pfam" id="PF02949">
    <property type="entry name" value="7tm_6"/>
    <property type="match status" value="1"/>
</dbReference>
<keyword evidence="5 10" id="KW-0552">Olfaction</keyword>
<dbReference type="PANTHER" id="PTHR21137:SF42">
    <property type="entry name" value="ODORANT RECEPTOR 83A"/>
    <property type="match status" value="1"/>
</dbReference>
<evidence type="ECO:0000256" key="6">
    <source>
        <dbReference type="ARBA" id="ARBA00022989"/>
    </source>
</evidence>
<sequence length="459" mass="53613">MNCVKHSDISMDEKWKRRDLFGFIRATMWVASMYPWNADNQKTGFLKYSIELLDVCFEIFNYFVCGHIAILYICTILINYDKGDLEFIVNCFLQTIIYIWAIFMKLYFRRFQSKLLHETISFMNEKHQIRSARGFTYVTMEGPIRFTNIWAKSLIYSCQVAALFWLALPIAYRDKSLPLACWYPIDHKQPIVYEVIFFLQGMGQIQISAAFTAASGLYMVFGILISGQYDILFCSLKNVLATSYLEVGATLTELRKLQEAQSVADAELNQYSYAIEERTPLEELIRERDANNITDFSASFNRAFKSCIAQHRFIIAALRKIERFFNPIWLCKTGEVTFLVCLVAFVWTKSTSANSFIRMLILGQYLVLVLFEMFVICYFAELVYQNSQRCGDALWRSPWQLCMRQVRSHYLFFIMNGQKHFQLTAGKIYNLNVERFRSIITTAFSVLTLLRKMDARGNL</sequence>
<dbReference type="GO" id="GO:0004984">
    <property type="term" value="F:olfactory receptor activity"/>
    <property type="evidence" value="ECO:0007669"/>
    <property type="project" value="InterPro"/>
</dbReference>
<accession>A0A6P8XQA7</accession>
<keyword evidence="11" id="KW-1185">Reference proteome</keyword>
<dbReference type="GO" id="GO:0005549">
    <property type="term" value="F:odorant binding"/>
    <property type="evidence" value="ECO:0007669"/>
    <property type="project" value="InterPro"/>
</dbReference>
<evidence type="ECO:0000256" key="10">
    <source>
        <dbReference type="RuleBase" id="RU351113"/>
    </source>
</evidence>
<dbReference type="GO" id="GO:0007165">
    <property type="term" value="P:signal transduction"/>
    <property type="evidence" value="ECO:0007669"/>
    <property type="project" value="UniProtKB-KW"/>
</dbReference>
<protein>
    <recommendedName>
        <fullName evidence="10">Odorant receptor</fullName>
    </recommendedName>
</protein>
<dbReference type="InterPro" id="IPR004117">
    <property type="entry name" value="7tm6_olfct_rcpt"/>
</dbReference>
<evidence type="ECO:0000256" key="7">
    <source>
        <dbReference type="ARBA" id="ARBA00023136"/>
    </source>
</evidence>
<evidence type="ECO:0000313" key="12">
    <source>
        <dbReference type="RefSeq" id="XP_034115353.2"/>
    </source>
</evidence>
<dbReference type="PANTHER" id="PTHR21137">
    <property type="entry name" value="ODORANT RECEPTOR"/>
    <property type="match status" value="1"/>
</dbReference>
<keyword evidence="2" id="KW-1003">Cell membrane</keyword>
<keyword evidence="7 10" id="KW-0472">Membrane</keyword>
<gene>
    <name evidence="12" type="primary">LOC117575308</name>
</gene>
<comment type="subcellular location">
    <subcellularLocation>
        <location evidence="1 10">Cell membrane</location>
        <topology evidence="1 10">Multi-pass membrane protein</topology>
    </subcellularLocation>
</comment>
<dbReference type="AlphaFoldDB" id="A0A6P8XQA7"/>
<evidence type="ECO:0000256" key="2">
    <source>
        <dbReference type="ARBA" id="ARBA00022475"/>
    </source>
</evidence>
<keyword evidence="8 10" id="KW-0675">Receptor</keyword>
<dbReference type="RefSeq" id="XP_034115353.2">
    <property type="nucleotide sequence ID" value="XM_034259462.2"/>
</dbReference>
<feature type="transmembrane region" description="Helical" evidence="10">
    <location>
        <begin position="205"/>
        <end position="227"/>
    </location>
</feature>
<feature type="transmembrane region" description="Helical" evidence="10">
    <location>
        <begin position="359"/>
        <end position="380"/>
    </location>
</feature>
<feature type="transmembrane region" description="Helical" evidence="10">
    <location>
        <begin position="329"/>
        <end position="347"/>
    </location>
</feature>
<evidence type="ECO:0000256" key="5">
    <source>
        <dbReference type="ARBA" id="ARBA00022725"/>
    </source>
</evidence>
<keyword evidence="4 10" id="KW-0812">Transmembrane</keyword>